<comment type="cofactor">
    <cofactor evidence="2">
        <name>Mg(2+)</name>
        <dbReference type="ChEBI" id="CHEBI:18420"/>
    </cofactor>
</comment>
<accession>M2MSW1</accession>
<dbReference type="GO" id="GO:0046872">
    <property type="term" value="F:metal ion binding"/>
    <property type="evidence" value="ECO:0007669"/>
    <property type="project" value="UniProtKB-KW"/>
</dbReference>
<organism evidence="12 13">
    <name type="scientific">Baudoinia panamericana (strain UAMH 10762)</name>
    <name type="common">Angels' share fungus</name>
    <name type="synonym">Baudoinia compniacensis (strain UAMH 10762)</name>
    <dbReference type="NCBI Taxonomy" id="717646"/>
    <lineage>
        <taxon>Eukaryota</taxon>
        <taxon>Fungi</taxon>
        <taxon>Dikarya</taxon>
        <taxon>Ascomycota</taxon>
        <taxon>Pezizomycotina</taxon>
        <taxon>Dothideomycetes</taxon>
        <taxon>Dothideomycetidae</taxon>
        <taxon>Mycosphaerellales</taxon>
        <taxon>Teratosphaeriaceae</taxon>
        <taxon>Baudoinia</taxon>
    </lineage>
</organism>
<dbReference type="RefSeq" id="XP_007677961.1">
    <property type="nucleotide sequence ID" value="XM_007679771.1"/>
</dbReference>
<dbReference type="KEGG" id="bcom:BAUCODRAFT_25760"/>
<dbReference type="InterPro" id="IPR051547">
    <property type="entry name" value="TDP2-like"/>
</dbReference>
<dbReference type="GO" id="GO:0070260">
    <property type="term" value="F:5'-tyrosyl-DNA phosphodiesterase activity"/>
    <property type="evidence" value="ECO:0007669"/>
    <property type="project" value="TreeGrafter"/>
</dbReference>
<dbReference type="PANTHER" id="PTHR15822">
    <property type="entry name" value="TRAF AND TNF RECEPTOR-ASSOCIATED PROTEIN"/>
    <property type="match status" value="1"/>
</dbReference>
<evidence type="ECO:0000256" key="1">
    <source>
        <dbReference type="ARBA" id="ARBA00001936"/>
    </source>
</evidence>
<evidence type="ECO:0000256" key="3">
    <source>
        <dbReference type="ARBA" id="ARBA00004322"/>
    </source>
</evidence>
<dbReference type="EMBL" id="KB445558">
    <property type="protein sequence ID" value="EMC94598.1"/>
    <property type="molecule type" value="Genomic_DNA"/>
</dbReference>
<comment type="subcellular location">
    <subcellularLocation>
        <location evidence="3">Nucleus</location>
        <location evidence="3">PML body</location>
    </subcellularLocation>
</comment>
<keyword evidence="13" id="KW-1185">Reference proteome</keyword>
<dbReference type="GO" id="GO:0005737">
    <property type="term" value="C:cytoplasm"/>
    <property type="evidence" value="ECO:0007669"/>
    <property type="project" value="TreeGrafter"/>
</dbReference>
<dbReference type="AlphaFoldDB" id="M2MSW1"/>
<comment type="cofactor">
    <cofactor evidence="1">
        <name>Mn(2+)</name>
        <dbReference type="ChEBI" id="CHEBI:29035"/>
    </cofactor>
</comment>
<keyword evidence="7" id="KW-0378">Hydrolase</keyword>
<evidence type="ECO:0000256" key="10">
    <source>
        <dbReference type="ARBA" id="ARBA00023242"/>
    </source>
</evidence>
<sequence length="325" mass="37163">MDELVKASIATVEAKKKGQVPWDLDVPYDQPYHVWRLNGWQSTQPSRTYGETRIPSIALYSWNIDFMLPFPDSRMRLAIRHLETLVEQEIPTVIFFAECLESDLKLIAGDSWVRKRFNITDVDGSYWQSGHYGTTILVDQRLPVRACFRVHYKQTRMERDGLFLDVALGPGKTVRLCNTHAESLALDPPFRPAQLKLCSQYMQDEKISGAVLAGDLNAIQDFDRHLHTDNELRDAYLEMGGREDDVEGHTWGQQAATSQRERFGGSRMDKILFCGGIRIRSFERFGMGVELEDASEREHVVSLGFDKPWITDHLGVHAIFDVTAE</sequence>
<name>M2MSW1_BAUPA</name>
<evidence type="ECO:0000256" key="2">
    <source>
        <dbReference type="ARBA" id="ARBA00001946"/>
    </source>
</evidence>
<evidence type="ECO:0000256" key="5">
    <source>
        <dbReference type="ARBA" id="ARBA00022723"/>
    </source>
</evidence>
<dbReference type="GO" id="GO:0006302">
    <property type="term" value="P:double-strand break repair"/>
    <property type="evidence" value="ECO:0007669"/>
    <property type="project" value="TreeGrafter"/>
</dbReference>
<evidence type="ECO:0000313" key="12">
    <source>
        <dbReference type="EMBL" id="EMC94598.1"/>
    </source>
</evidence>
<protein>
    <recommendedName>
        <fullName evidence="11">Endonuclease/exonuclease/phosphatase domain-containing protein</fullName>
    </recommendedName>
</protein>
<dbReference type="Pfam" id="PF03372">
    <property type="entry name" value="Exo_endo_phos"/>
    <property type="match status" value="1"/>
</dbReference>
<keyword evidence="4" id="KW-0540">Nuclease</keyword>
<evidence type="ECO:0000313" key="13">
    <source>
        <dbReference type="Proteomes" id="UP000011761"/>
    </source>
</evidence>
<dbReference type="InterPro" id="IPR005135">
    <property type="entry name" value="Endo/exonuclease/phosphatase"/>
</dbReference>
<dbReference type="GeneID" id="19110336"/>
<proteinExistence type="predicted"/>
<dbReference type="OMA" id="PEPCCIL"/>
<dbReference type="GO" id="GO:0003697">
    <property type="term" value="F:single-stranded DNA binding"/>
    <property type="evidence" value="ECO:0007669"/>
    <property type="project" value="TreeGrafter"/>
</dbReference>
<reference evidence="12 13" key="1">
    <citation type="journal article" date="2012" name="PLoS Pathog.">
        <title>Diverse lifestyles and strategies of plant pathogenesis encoded in the genomes of eighteen Dothideomycetes fungi.</title>
        <authorList>
            <person name="Ohm R.A."/>
            <person name="Feau N."/>
            <person name="Henrissat B."/>
            <person name="Schoch C.L."/>
            <person name="Horwitz B.A."/>
            <person name="Barry K.W."/>
            <person name="Condon B.J."/>
            <person name="Copeland A.C."/>
            <person name="Dhillon B."/>
            <person name="Glaser F."/>
            <person name="Hesse C.N."/>
            <person name="Kosti I."/>
            <person name="LaButti K."/>
            <person name="Lindquist E.A."/>
            <person name="Lucas S."/>
            <person name="Salamov A.A."/>
            <person name="Bradshaw R.E."/>
            <person name="Ciuffetti L."/>
            <person name="Hamelin R.C."/>
            <person name="Kema G.H.J."/>
            <person name="Lawrence C."/>
            <person name="Scott J.A."/>
            <person name="Spatafora J.W."/>
            <person name="Turgeon B.G."/>
            <person name="de Wit P.J.G.M."/>
            <person name="Zhong S."/>
            <person name="Goodwin S.B."/>
            <person name="Grigoriev I.V."/>
        </authorList>
    </citation>
    <scope>NUCLEOTIDE SEQUENCE [LARGE SCALE GENOMIC DNA]</scope>
    <source>
        <strain evidence="12 13">UAMH 10762</strain>
    </source>
</reference>
<feature type="domain" description="Endonuclease/exonuclease/phosphatase" evidence="11">
    <location>
        <begin position="61"/>
        <end position="313"/>
    </location>
</feature>
<dbReference type="InterPro" id="IPR036691">
    <property type="entry name" value="Endo/exonu/phosph_ase_sf"/>
</dbReference>
<evidence type="ECO:0000259" key="11">
    <source>
        <dbReference type="Pfam" id="PF03372"/>
    </source>
</evidence>
<keyword evidence="8" id="KW-0460">Magnesium</keyword>
<keyword evidence="5" id="KW-0479">Metal-binding</keyword>
<keyword evidence="10" id="KW-0539">Nucleus</keyword>
<dbReference type="PANTHER" id="PTHR15822:SF4">
    <property type="entry name" value="TYROSYL-DNA PHOSPHODIESTERASE 2"/>
    <property type="match status" value="1"/>
</dbReference>
<dbReference type="Proteomes" id="UP000011761">
    <property type="component" value="Unassembled WGS sequence"/>
</dbReference>
<dbReference type="SUPFAM" id="SSF56219">
    <property type="entry name" value="DNase I-like"/>
    <property type="match status" value="1"/>
</dbReference>
<dbReference type="CDD" id="cd09080">
    <property type="entry name" value="TDP2"/>
    <property type="match status" value="1"/>
</dbReference>
<gene>
    <name evidence="12" type="ORF">BAUCODRAFT_25760</name>
</gene>
<evidence type="ECO:0000256" key="8">
    <source>
        <dbReference type="ARBA" id="ARBA00022842"/>
    </source>
</evidence>
<evidence type="ECO:0000256" key="7">
    <source>
        <dbReference type="ARBA" id="ARBA00022801"/>
    </source>
</evidence>
<evidence type="ECO:0000256" key="4">
    <source>
        <dbReference type="ARBA" id="ARBA00022722"/>
    </source>
</evidence>
<keyword evidence="6" id="KW-0227">DNA damage</keyword>
<dbReference type="Gene3D" id="3.60.10.10">
    <property type="entry name" value="Endonuclease/exonuclease/phosphatase"/>
    <property type="match status" value="1"/>
</dbReference>
<dbReference type="OrthoDB" id="9975959at2759"/>
<dbReference type="HOGENOM" id="CLU_042307_0_1_1"/>
<evidence type="ECO:0000256" key="6">
    <source>
        <dbReference type="ARBA" id="ARBA00022763"/>
    </source>
</evidence>
<dbReference type="eggNOG" id="ENOG502R668">
    <property type="taxonomic scope" value="Eukaryota"/>
</dbReference>
<evidence type="ECO:0000256" key="9">
    <source>
        <dbReference type="ARBA" id="ARBA00023204"/>
    </source>
</evidence>
<keyword evidence="9" id="KW-0234">DNA repair</keyword>
<dbReference type="GO" id="GO:0004518">
    <property type="term" value="F:nuclease activity"/>
    <property type="evidence" value="ECO:0007669"/>
    <property type="project" value="UniProtKB-KW"/>
</dbReference>